<gene>
    <name evidence="1" type="ORF">CCAM_LOCUS16283</name>
</gene>
<evidence type="ECO:0000313" key="2">
    <source>
        <dbReference type="Proteomes" id="UP000595140"/>
    </source>
</evidence>
<reference evidence="1 2" key="1">
    <citation type="submission" date="2018-04" db="EMBL/GenBank/DDBJ databases">
        <authorList>
            <person name="Vogel A."/>
        </authorList>
    </citation>
    <scope>NUCLEOTIDE SEQUENCE [LARGE SCALE GENOMIC DNA]</scope>
</reference>
<keyword evidence="2" id="KW-1185">Reference proteome</keyword>
<dbReference type="Proteomes" id="UP000595140">
    <property type="component" value="Unassembled WGS sequence"/>
</dbReference>
<sequence length="104" mass="10844">MMEGVVFGCEGRESEGGTKGKVDEACGGDGDGKAVGNAGSCGGIRDGMIVVAGRTAAESVGAPGICRSTRIAPLIWMPEKDNNVRDKKMENRGDLGIIAIWIYR</sequence>
<dbReference type="EMBL" id="OOIL02001339">
    <property type="protein sequence ID" value="VFQ74507.1"/>
    <property type="molecule type" value="Genomic_DNA"/>
</dbReference>
<accession>A0A484LDU8</accession>
<dbReference type="AlphaFoldDB" id="A0A484LDU8"/>
<name>A0A484LDU8_9ASTE</name>
<organism evidence="1 2">
    <name type="scientific">Cuscuta campestris</name>
    <dbReference type="NCBI Taxonomy" id="132261"/>
    <lineage>
        <taxon>Eukaryota</taxon>
        <taxon>Viridiplantae</taxon>
        <taxon>Streptophyta</taxon>
        <taxon>Embryophyta</taxon>
        <taxon>Tracheophyta</taxon>
        <taxon>Spermatophyta</taxon>
        <taxon>Magnoliopsida</taxon>
        <taxon>eudicotyledons</taxon>
        <taxon>Gunneridae</taxon>
        <taxon>Pentapetalae</taxon>
        <taxon>asterids</taxon>
        <taxon>lamiids</taxon>
        <taxon>Solanales</taxon>
        <taxon>Convolvulaceae</taxon>
        <taxon>Cuscuteae</taxon>
        <taxon>Cuscuta</taxon>
        <taxon>Cuscuta subgen. Grammica</taxon>
        <taxon>Cuscuta sect. Cleistogrammica</taxon>
    </lineage>
</organism>
<evidence type="ECO:0000313" key="1">
    <source>
        <dbReference type="EMBL" id="VFQ74507.1"/>
    </source>
</evidence>
<proteinExistence type="predicted"/>
<protein>
    <submittedName>
        <fullName evidence="1">Uncharacterized protein</fullName>
    </submittedName>
</protein>